<dbReference type="GO" id="GO:0007156">
    <property type="term" value="P:homophilic cell adhesion via plasma membrane adhesion molecules"/>
    <property type="evidence" value="ECO:0007669"/>
    <property type="project" value="InterPro"/>
</dbReference>
<dbReference type="PROSITE" id="PS50268">
    <property type="entry name" value="CADHERIN_2"/>
    <property type="match status" value="4"/>
</dbReference>
<feature type="domain" description="Cadherin" evidence="9">
    <location>
        <begin position="398"/>
        <end position="505"/>
    </location>
</feature>
<evidence type="ECO:0000313" key="11">
    <source>
        <dbReference type="EMBL" id="RYU64695.1"/>
    </source>
</evidence>
<evidence type="ECO:0000259" key="9">
    <source>
        <dbReference type="PROSITE" id="PS50268"/>
    </source>
</evidence>
<dbReference type="InterPro" id="IPR050971">
    <property type="entry name" value="Cadherin-domain_protein"/>
</dbReference>
<evidence type="ECO:0000256" key="2">
    <source>
        <dbReference type="ARBA" id="ARBA00022692"/>
    </source>
</evidence>
<dbReference type="PANTHER" id="PTHR24025">
    <property type="entry name" value="DESMOGLEIN FAMILY MEMBER"/>
    <property type="match status" value="1"/>
</dbReference>
<evidence type="ECO:0000313" key="13">
    <source>
        <dbReference type="Proteomes" id="UP000294166"/>
    </source>
</evidence>
<evidence type="ECO:0000313" key="10">
    <source>
        <dbReference type="EMBL" id="RYU51908.1"/>
    </source>
</evidence>
<feature type="domain" description="Cadherin" evidence="9">
    <location>
        <begin position="1164"/>
        <end position="1264"/>
    </location>
</feature>
<keyword evidence="5" id="KW-0130">Cell adhesion</keyword>
<feature type="domain" description="Cadherin" evidence="9">
    <location>
        <begin position="1915"/>
        <end position="2015"/>
    </location>
</feature>
<dbReference type="Pfam" id="PF17803">
    <property type="entry name" value="Cadherin_4"/>
    <property type="match status" value="27"/>
</dbReference>
<evidence type="ECO:0000256" key="6">
    <source>
        <dbReference type="ARBA" id="ARBA00022989"/>
    </source>
</evidence>
<accession>A0A4Q5KUS1</accession>
<gene>
    <name evidence="11" type="ORF">ERW53_08820</name>
    <name evidence="10" type="ORF">ERW57_08335</name>
</gene>
<dbReference type="InterPro" id="IPR013783">
    <property type="entry name" value="Ig-like_fold"/>
</dbReference>
<dbReference type="EMBL" id="SEZK01000011">
    <property type="protein sequence ID" value="RYU51908.1"/>
    <property type="molecule type" value="Genomic_DNA"/>
</dbReference>
<evidence type="ECO:0000313" key="12">
    <source>
        <dbReference type="Proteomes" id="UP000294063"/>
    </source>
</evidence>
<dbReference type="InterPro" id="IPR010221">
    <property type="entry name" value="VCBS_dom"/>
</dbReference>
<dbReference type="Pfam" id="PF00353">
    <property type="entry name" value="HemolysinCabind"/>
    <property type="match status" value="1"/>
</dbReference>
<dbReference type="InterPro" id="IPR002126">
    <property type="entry name" value="Cadherin-like_dom"/>
</dbReference>
<evidence type="ECO:0000256" key="7">
    <source>
        <dbReference type="ARBA" id="ARBA00023136"/>
    </source>
</evidence>
<reference evidence="12 13" key="1">
    <citation type="submission" date="2019-02" db="EMBL/GenBank/DDBJ databases">
        <title>Genome sequences of Aliivibrio finisterrensis strains from farmed Atlantic salmon.</title>
        <authorList>
            <person name="Bowman J.P."/>
        </authorList>
    </citation>
    <scope>NUCLEOTIDE SEQUENCE [LARGE SCALE GENOMIC DNA]</scope>
    <source>
        <strain evidence="11 13">A21</strain>
        <strain evidence="10 12">A46</strain>
    </source>
</reference>
<comment type="caution">
    <text evidence="10">The sequence shown here is derived from an EMBL/GenBank/DDBJ whole genome shotgun (WGS) entry which is preliminary data.</text>
</comment>
<dbReference type="InterPro" id="IPR011049">
    <property type="entry name" value="Serralysin-like_metalloprot_C"/>
</dbReference>
<feature type="region of interest" description="Disordered" evidence="8">
    <location>
        <begin position="1587"/>
        <end position="1610"/>
    </location>
</feature>
<dbReference type="InterPro" id="IPR047777">
    <property type="entry name" value="LapA-like_RM"/>
</dbReference>
<dbReference type="NCBIfam" id="TIGR03661">
    <property type="entry name" value="T1SS_VCA0849"/>
    <property type="match status" value="2"/>
</dbReference>
<evidence type="ECO:0000256" key="3">
    <source>
        <dbReference type="ARBA" id="ARBA00022737"/>
    </source>
</evidence>
<dbReference type="GO" id="GO:0005509">
    <property type="term" value="F:calcium ion binding"/>
    <property type="evidence" value="ECO:0007669"/>
    <property type="project" value="InterPro"/>
</dbReference>
<keyword evidence="2" id="KW-0812">Transmembrane</keyword>
<dbReference type="Gene3D" id="2.60.40.10">
    <property type="entry name" value="Immunoglobulins"/>
    <property type="match status" value="24"/>
</dbReference>
<dbReference type="EMBL" id="SEZN01000013">
    <property type="protein sequence ID" value="RYU64695.1"/>
    <property type="molecule type" value="Genomic_DNA"/>
</dbReference>
<keyword evidence="4" id="KW-0106">Calcium</keyword>
<organism evidence="10 12">
    <name type="scientific">Aliivibrio finisterrensis</name>
    <dbReference type="NCBI Taxonomy" id="511998"/>
    <lineage>
        <taxon>Bacteria</taxon>
        <taxon>Pseudomonadati</taxon>
        <taxon>Pseudomonadota</taxon>
        <taxon>Gammaproteobacteria</taxon>
        <taxon>Vibrionales</taxon>
        <taxon>Vibrionaceae</taxon>
        <taxon>Aliivibrio</taxon>
    </lineage>
</organism>
<dbReference type="SUPFAM" id="SSF51120">
    <property type="entry name" value="beta-Roll"/>
    <property type="match status" value="1"/>
</dbReference>
<dbReference type="PANTHER" id="PTHR24025:SF23">
    <property type="entry name" value="NEURAL-CADHERIN"/>
    <property type="match status" value="1"/>
</dbReference>
<dbReference type="InterPro" id="IPR001343">
    <property type="entry name" value="Hemolysn_Ca-bd"/>
</dbReference>
<dbReference type="InterPro" id="IPR019960">
    <property type="entry name" value="T1SS_VCA0849"/>
</dbReference>
<evidence type="ECO:0000256" key="8">
    <source>
        <dbReference type="SAM" id="MobiDB-lite"/>
    </source>
</evidence>
<dbReference type="NCBIfam" id="TIGR01965">
    <property type="entry name" value="VCBS_repeat"/>
    <property type="match status" value="32"/>
</dbReference>
<dbReference type="InterPro" id="IPR040853">
    <property type="entry name" value="RapA2_cadherin-like"/>
</dbReference>
<keyword evidence="6" id="KW-1133">Transmembrane helix</keyword>
<dbReference type="GO" id="GO:0016020">
    <property type="term" value="C:membrane"/>
    <property type="evidence" value="ECO:0007669"/>
    <property type="project" value="UniProtKB-SubCell"/>
</dbReference>
<dbReference type="GO" id="GO:0005911">
    <property type="term" value="C:cell-cell junction"/>
    <property type="evidence" value="ECO:0007669"/>
    <property type="project" value="TreeGrafter"/>
</dbReference>
<evidence type="ECO:0000256" key="1">
    <source>
        <dbReference type="ARBA" id="ARBA00004370"/>
    </source>
</evidence>
<keyword evidence="3" id="KW-0677">Repeat</keyword>
<comment type="subcellular location">
    <subcellularLocation>
        <location evidence="1">Membrane</location>
    </subcellularLocation>
</comment>
<feature type="domain" description="Cadherin" evidence="9">
    <location>
        <begin position="3267"/>
        <end position="3364"/>
    </location>
</feature>
<keyword evidence="13" id="KW-1185">Reference proteome</keyword>
<dbReference type="RefSeq" id="WP_130047917.1">
    <property type="nucleotide sequence ID" value="NZ_SEZK01000011.1"/>
</dbReference>
<protein>
    <submittedName>
        <fullName evidence="10">Retention module-containing protein</fullName>
    </submittedName>
</protein>
<dbReference type="NCBIfam" id="NF033682">
    <property type="entry name" value="retention_LapA"/>
    <property type="match status" value="1"/>
</dbReference>
<dbReference type="Proteomes" id="UP000294063">
    <property type="component" value="Unassembled WGS sequence"/>
</dbReference>
<dbReference type="Proteomes" id="UP000294166">
    <property type="component" value="Unassembled WGS sequence"/>
</dbReference>
<proteinExistence type="predicted"/>
<sequence length="3978" mass="417593">MKETLIPSQVEIKTIEGDAYSLNKSGVPTKVNVGQNLEKDSVLFTDYEAKVTVQIHGKLVTIDKNCMSCLDETKPEDPLQIQPIDGKVELDPTQPTDGLDIAAIQAAILAGEDPTEILEATAAGEGGGSANNGFVVIEYGYYSDIATTNFTTSNAFSYDNQEYIDNLSGGDASNPPATPIISPNNSGLTKEDEVLDSSGQLAVTNPQSNLSYTWSITGSPTSEFGTLSLNPTTGQWEYTLNNSALSVQSLANGQIITDVFEVSVSAGGNLTSTQQVTVTIVGTNDDPIISGIAIGELTEGDVDDADPTVSETLTVADVDTLDTHTWTILEGGNATYGVLTINNGVWEYTLDNSRDQTQALGVGDSVTETFTIQVDDGNGGITQQEVIITINGTNDEPVISGTSTGRVVEDLIASADGQLTAIDADAGDSVSWSVADGAGLYGALTVDATGKWTYTLDNSLDVTQAISNGEVKTETFEIVADDGNGGTVTHTVTVEVTGTNDIPEITDTSVIVGAVEHRATESATGDLALEDVDTLDTHTWTVEANSNDELGTFSVDANGKWTFDLNTASASVIALGVGETMDIVYVVQVEDNHGGIDTQEVTITVTGSNDGQTISGTDTGAVVEDSVGVAEGQLEATDADTTDTHAWSVTDGVGTYGALTVDATGKWTYTLDNGLDVTQAISNGEVKTETFEIVADDGNGGTVTHTVTVEVTGTNDIPEITDTSVIVGAVEHRATESATGDLALEDVDTLDTHTWTVEANSNDELGTFSVDANGKWTFDLNTASASVIALGVGETMDIVYVVQVEDNHGGIDTQEVTITVTGSNDGPTISGTDTGAVVEDSVGVAEGQLEATDADTTDTHAWSVTDGAGTYGALTVDATGKWTYTLDNGLDVTQAISNGEVKTETFEIVADDGNGGTVTHTVTVEVTGTNDLPSVAGSSVTSGYITEETVLSASGDLFVDDVDTLDSHTWTLLSSNTDPYGSIVVSTNADGSGKWEYTLNNTASQVQALANGETHTVEYQIQVDDGQGGLTTETVSIEITGTNDDPVVSGQATGLVKEDTATQTEAEGQLTVEDVDLIDVHAWSVDSNSGTYGSIAIDPVTGKWVYTIDNTLSATQELIEGQSVEDKFTVTVNDNQGGTDTIEIVITVVGTNGVPVIGGDTVGEVTEDITLTTTGTLTATDEDATSSFNWNIVGSDTGTYGKFTLDAATGVWLYTLDNDAAQSLGAGDDPIKEYYTVELSDGAGGVITETIEITINGTNDLPELSGQATGAVKEDSIETTEGQLIVDDVDLSDTHTWDVQPASGTYGSITVDANGKWVYTINNALDATQKLAEGEAGEDKFIVTVDDGQGGTAQKEIVISLEGTNDLPTVVDSNDTGTVIEDGVQTISDTLIVNDVDDSDIHNWFVIGADESKLGNFSIDATTGKWTYVLKNDEAQLLAKDETVVESFVVVVGDGNNGYAQHTVEVTIIGTNDRPEITGRTTGTAVEDIIPTATGALTAVDVDFTDTHTWLVEGGGVGKYGTMTVDADGNWIYALDPSNPDTQALAENQQEFETFTIAVDDGNGGTNAIMITVEVLGTNDAPVIGGKTTKTITEDGNKESVSGQLTDGDVDTTDTHEWTLLTDSQGLYGSLSLDTNGKWTYTIDNSLAATQGLLSGQTEKEKFIIQVEDQYGAIDTVEVTVKVKGTNDTPELSGELTGIIEEDSVITEIDGQLYPDDQDIGDTHTWSLDSSTGSYGTLTLDANGKWVYVLDNDKSSVQSLSEGERVQDTFTVTVTDGFGSSTSKEIIIDVIGDNDKPSIAGATTGSTIEGTAGKDVATGELTAVDIDSLDDHTWSILTPEGVYGALSIDPNTGMWTYQLDNSRPATIGISSGQIVQDKFVVEVDDGNGGTNQIEVIIDIAGTNSSPGIIGDLTGEIKEDATPNEISGDLQSGDLDSMDTLDWEIIGSAGQYGTFTLDDNGHWTYVLNNNNSTVNGLKEGAELVDTITVKVTDSFGEVSEKEVEITIEGTNDAPSLSGALTGTVIEDQTTTIEGQLNSSDPDVGDIHAWNLLNGVGQYGSLTMNSSGRWTYTLMNSLAAIQALGPNDTFTETFTVTVTDSMGLESTDDIVITIQGTNDLPEITGGLAGEYIEDVSSDIVSGQLIATDVDAGDTTNFEDRTYVGNYGTFYLEADGSWRYEINKDSAAIQSLNEGEKISETFTAVVHDSNGGFTSEQIDFTIIGTNDLPVVSGDNSATVIEDAQDFLPDGETFNGQFTKVTGNVIADDIDLGDDVVSWQVSNGSGVYGIFTIDANGQWTYLLDNTDPDTNALNFGDIKTETFQVTATDKHGGVSEPFDVTITIEGNTDPGGGGGGSYDETINIDSIEEGVDGDGDVIGGGSSGTIDLPSGCEIISVDGTSSVDGGLFGSLTVDNNGDWVYNVADDKSYVDSLCEGQEVTEKWVVTVQVSCVEPDGTIVTKTEKVLVNVTITGSNDIPVIIADTPTGELGEVVEDSILEVSGQLEVVDPDTCDSHTWYLVDVDGNKIGALDSSGENIVIQGTYGELTLNQATGDWTYVLDNDNPLVQALTPDQIEKEYVRVVVEDDKGAVSADSTININVIGVADDVPAVAIIEDIDFKEDGSPLTQTGVLDDVAGLTPDLTWNLVTGDGSYGHLTLDSNGNWTYVLDNDSLAVQQLNEGEKVTDTFSVTVVDKFGKTVVDENGDPVEMIFKVEVTGTNDAPEISGQLNGTISNIDSDSKISGNLNDGDVDTGDTHTWSVTDNQGDYGRLVLINGKWTYTLDTSLDAVKVLGVGETLTDTFEVTVKDAAGEMSTETVTVTIDGSNLPPEIAQDDQIIMELKEDGTITDSKTLIVTDPNGDDVTFDAKTLTGTYGTFTVDANGVWTYTLDNDAAHIQGLNEGEVVSEVFTVFAVDVHGAKTSQQVTVNITGTNDIPKISGMDTGSVEEADGSSTSGNFVTSDVDVGDIVTASAGTQGSYGSVSVDNATGKWTYTVDGTNPTVDSLSKGETLTDTITIIATDKLGASSEMTITITINGENDAPNLVVTTPPELTEDVGATTPATIEVTGNWDNGDPDTLDTHSWQVLSGDALGTLTFEPNGDYKFVVDNTALEIQQLGVGEKLELTYTVKVTDEHGLSSTQDITFTVNGTNDDPEVINTSVLSVDIEEDGTLTQSGQLDITDIDISDTTFEFDVITSPANAYGAVTVDANGKWTYVLDNDKAQDIGDETITETYTIQIDDGNGGVITQDVTVNITGTDDDPIINTDITQVTEGTVVEDGTLTATGQVSYVDPEGDLINYNVINPPTSPYGTFAVDENGVWTYELDNTLAQEIGAAGTQETYTIEVTDQTGGTIQQVITINITGENDAPTINASSVIIGSVEEDGTATAIGQLDVSDIDLTDTSFSYTVISGPNTATTPGNIVGLYGALTVDGNGEWTYLLDNDKAQVLGDTIAKEIFTIEISDGNGGTVTQDITVSVTGHDDQPIVDAGATQETTGTVVEDGELHVEGTIKYLDPEGTDVGYSVSTSSVPTYGTFSVNPTSGKWEYDLDNTLAQAIGADGAQESLIIDVTDATGQVTQQVITINITGENDLPVITGTSTADVKEGVVETVTGQLNATDIESDPITWQIASTSSATGTYGTLNINAAGLWTYVLLEDSTLALAADTTDEFIVEASDGKGGITQQVITVAVAVPNVIQGVSGSDILTGTTNDEFLFGNPLDLSDVGTADTFAWTNASIGGDLARDVIKDFDLNSDKIDLSDIADITTVWDLSLLASQIQITEVDGNTEIYINESGNTVQTIVVDGITLDELAGEPTGSMTDEEKLNALTNSGHLVVSDNYGNDADNVLYASGQNDILTGGGGNDIFYFADEIAGSSVSPAQTSIADFAVEGVAANNEADILDLAELLPDSIQANSTMDDMLQHINVNIDDGNSQTVLSVTDDLGNQTDITLQGVDSTTLGISDLGSMSDQDILSTIYNDFNMFKVD</sequence>
<evidence type="ECO:0000256" key="5">
    <source>
        <dbReference type="ARBA" id="ARBA00022889"/>
    </source>
</evidence>
<evidence type="ECO:0000256" key="4">
    <source>
        <dbReference type="ARBA" id="ARBA00022837"/>
    </source>
</evidence>
<keyword evidence="7" id="KW-0472">Membrane</keyword>
<name>A0A4Q5KUS1_9GAMM</name>